<gene>
    <name evidence="1" type="ORF">VO63_16350</name>
</gene>
<sequence length="153" mass="16196">MNADGPPARLRRALAAHTTLSLAYADEDGPGACAVLYAVTGTGALVFLTARSTRHGAALARQAPGARVAFTAHRDAQQWSSLTGLQGRGPCERASGPALAAARAAYARRFPFVATAGRLAQALSRADHWVIHPTWLRLVDNSRGFGHRTEWAA</sequence>
<dbReference type="AlphaFoldDB" id="A0A2P2GMH2"/>
<dbReference type="Proteomes" id="UP000265325">
    <property type="component" value="Unassembled WGS sequence"/>
</dbReference>
<organism evidence="1 2">
    <name type="scientific">Streptomyces showdoensis</name>
    <dbReference type="NCBI Taxonomy" id="68268"/>
    <lineage>
        <taxon>Bacteria</taxon>
        <taxon>Bacillati</taxon>
        <taxon>Actinomycetota</taxon>
        <taxon>Actinomycetes</taxon>
        <taxon>Kitasatosporales</taxon>
        <taxon>Streptomycetaceae</taxon>
        <taxon>Streptomyces</taxon>
    </lineage>
</organism>
<dbReference type="EMBL" id="LAQS01000023">
    <property type="protein sequence ID" value="KKZ72707.1"/>
    <property type="molecule type" value="Genomic_DNA"/>
</dbReference>
<dbReference type="SUPFAM" id="SSF50475">
    <property type="entry name" value="FMN-binding split barrel"/>
    <property type="match status" value="1"/>
</dbReference>
<evidence type="ECO:0000313" key="1">
    <source>
        <dbReference type="EMBL" id="KKZ72707.1"/>
    </source>
</evidence>
<comment type="caution">
    <text evidence="1">The sequence shown here is derived from an EMBL/GenBank/DDBJ whole genome shotgun (WGS) entry which is preliminary data.</text>
</comment>
<dbReference type="RefSeq" id="WP_046908537.1">
    <property type="nucleotide sequence ID" value="NZ_BAAAXG010000010.1"/>
</dbReference>
<dbReference type="Gene3D" id="2.30.110.10">
    <property type="entry name" value="Electron Transport, Fmn-binding Protein, Chain A"/>
    <property type="match status" value="1"/>
</dbReference>
<protein>
    <submittedName>
        <fullName evidence="1">Pyridoxamine 5'-phosphate oxidase</fullName>
    </submittedName>
</protein>
<dbReference type="InterPro" id="IPR012349">
    <property type="entry name" value="Split_barrel_FMN-bd"/>
</dbReference>
<keyword evidence="2" id="KW-1185">Reference proteome</keyword>
<evidence type="ECO:0000313" key="2">
    <source>
        <dbReference type="Proteomes" id="UP000265325"/>
    </source>
</evidence>
<reference evidence="1 2" key="1">
    <citation type="submission" date="2015-05" db="EMBL/GenBank/DDBJ databases">
        <title>Draft Genome assembly of Streptomyces showdoensis.</title>
        <authorList>
            <person name="Thapa K.K."/>
            <person name="Metsa-Ketela M."/>
        </authorList>
    </citation>
    <scope>NUCLEOTIDE SEQUENCE [LARGE SCALE GENOMIC DNA]</scope>
    <source>
        <strain evidence="1 2">ATCC 15227</strain>
    </source>
</reference>
<proteinExistence type="predicted"/>
<accession>A0A2P2GMH2</accession>
<name>A0A2P2GMH2_STREW</name>
<dbReference type="OrthoDB" id="3530799at2"/>